<sequence length="231" mass="26660">MDSHSSKYIYDTLKGDIENNLYSFGSALPSERTLAEKYFVSRTTVRNAIEQLVHDGLLYKIQGKGTYVSMPKLHATNSVTSTRKYLKDHHLKPSTRIITSGIRNAGYKYSNIFNISESDQLFFVYRQRLGNKIPYSVEYTFLPFAYVPNAQSYNFAKESLYDCFNDNNIIVDHTVQTIDLVKIFKPQSDILQQPDGSASFKRVNTVYDIHNRVVEYTLSYSLADKFKFVFD</sequence>
<dbReference type="EMBL" id="JAJCJQ010000014">
    <property type="protein sequence ID" value="MCB6961186.1"/>
    <property type="molecule type" value="Genomic_DNA"/>
</dbReference>
<keyword evidence="2" id="KW-0238">DNA-binding</keyword>
<dbReference type="Gene3D" id="3.40.1410.10">
    <property type="entry name" value="Chorismate lyase-like"/>
    <property type="match status" value="1"/>
</dbReference>
<reference evidence="9 12" key="2">
    <citation type="submission" date="2019-08" db="EMBL/GenBank/DDBJ databases">
        <authorList>
            <person name="Duncan S."/>
            <person name="Walker A."/>
        </authorList>
    </citation>
    <scope>NUCLEOTIDE SEQUENCE [LARGE SCALE GENOMIC DNA]</scope>
    <source>
        <strain evidence="9 12">L2-21</strain>
    </source>
</reference>
<dbReference type="InterPro" id="IPR000524">
    <property type="entry name" value="Tscrpt_reg_HTH_GntR"/>
</dbReference>
<protein>
    <submittedName>
        <fullName evidence="7">GntR family transcriptional regulator</fullName>
    </submittedName>
    <submittedName>
        <fullName evidence="6">HTH-type transcriptional repressor yvoA</fullName>
    </submittedName>
</protein>
<dbReference type="GO" id="GO:0003677">
    <property type="term" value="F:DNA binding"/>
    <property type="evidence" value="ECO:0007669"/>
    <property type="project" value="UniProtKB-KW"/>
</dbReference>
<reference evidence="8" key="4">
    <citation type="journal article" date="2020" name="Cell Host Microbe">
        <title>Functional and Genomic Variation between Human-Derived Isolates of Lachnospiraceae Reveals Inter- and Intra-Species Diversity.</title>
        <authorList>
            <person name="Sorbara M.T."/>
            <person name="Littmann E.R."/>
            <person name="Fontana E."/>
            <person name="Moody T.U."/>
            <person name="Kohout C.E."/>
            <person name="Gjonbalaj M."/>
            <person name="Eaton V."/>
            <person name="Seok R."/>
            <person name="Leiner I.M."/>
            <person name="Pamer E.G."/>
        </authorList>
    </citation>
    <scope>NUCLEOTIDE SEQUENCE</scope>
    <source>
        <strain evidence="8">MSK.17.79</strain>
    </source>
</reference>
<dbReference type="SUPFAM" id="SSF46785">
    <property type="entry name" value="Winged helix' DNA-binding domain"/>
    <property type="match status" value="1"/>
</dbReference>
<dbReference type="SUPFAM" id="SSF64288">
    <property type="entry name" value="Chorismate lyase-like"/>
    <property type="match status" value="1"/>
</dbReference>
<evidence type="ECO:0000313" key="9">
    <source>
        <dbReference type="EMBL" id="TYL57280.1"/>
    </source>
</evidence>
<dbReference type="GO" id="GO:0003700">
    <property type="term" value="F:DNA-binding transcription factor activity"/>
    <property type="evidence" value="ECO:0007669"/>
    <property type="project" value="InterPro"/>
</dbReference>
<dbReference type="Proteomes" id="UP000324325">
    <property type="component" value="Unassembled WGS sequence"/>
</dbReference>
<evidence type="ECO:0000313" key="7">
    <source>
        <dbReference type="EMBL" id="MCB6961186.1"/>
    </source>
</evidence>
<dbReference type="GO" id="GO:0045892">
    <property type="term" value="P:negative regulation of DNA-templated transcription"/>
    <property type="evidence" value="ECO:0007669"/>
    <property type="project" value="TreeGrafter"/>
</dbReference>
<dbReference type="InterPro" id="IPR011663">
    <property type="entry name" value="UTRA"/>
</dbReference>
<evidence type="ECO:0000259" key="4">
    <source>
        <dbReference type="PROSITE" id="PS50949"/>
    </source>
</evidence>
<dbReference type="Gene3D" id="1.10.10.10">
    <property type="entry name" value="Winged helix-like DNA-binding domain superfamily/Winged helix DNA-binding domain"/>
    <property type="match status" value="1"/>
</dbReference>
<evidence type="ECO:0000256" key="2">
    <source>
        <dbReference type="ARBA" id="ARBA00023125"/>
    </source>
</evidence>
<dbReference type="InterPro" id="IPR036390">
    <property type="entry name" value="WH_DNA-bd_sf"/>
</dbReference>
<dbReference type="InterPro" id="IPR050679">
    <property type="entry name" value="Bact_HTH_transcr_reg"/>
</dbReference>
<dbReference type="PANTHER" id="PTHR44846:SF1">
    <property type="entry name" value="MANNOSYL-D-GLYCERATE TRANSPORT_METABOLISM SYSTEM REPRESSOR MNGR-RELATED"/>
    <property type="match status" value="1"/>
</dbReference>
<evidence type="ECO:0000313" key="5">
    <source>
        <dbReference type="EMBL" id="CUN14771.1"/>
    </source>
</evidence>
<dbReference type="SMART" id="SM00345">
    <property type="entry name" value="HTH_GNTR"/>
    <property type="match status" value="1"/>
</dbReference>
<dbReference type="Pfam" id="PF00392">
    <property type="entry name" value="GntR"/>
    <property type="match status" value="1"/>
</dbReference>
<evidence type="ECO:0000256" key="3">
    <source>
        <dbReference type="ARBA" id="ARBA00023163"/>
    </source>
</evidence>
<evidence type="ECO:0000313" key="6">
    <source>
        <dbReference type="EMBL" id="CUO57961.1"/>
    </source>
</evidence>
<dbReference type="PRINTS" id="PR00035">
    <property type="entry name" value="HTHGNTR"/>
</dbReference>
<evidence type="ECO:0000313" key="8">
    <source>
        <dbReference type="EMBL" id="NSC27688.1"/>
    </source>
</evidence>
<name>A0A174G7I1_9FIRM</name>
<dbReference type="InterPro" id="IPR028978">
    <property type="entry name" value="Chorismate_lyase_/UTRA_dom_sf"/>
</dbReference>
<dbReference type="RefSeq" id="WP_055224968.1">
    <property type="nucleotide sequence ID" value="NZ_CYXM01000010.1"/>
</dbReference>
<dbReference type="Pfam" id="PF07702">
    <property type="entry name" value="UTRA"/>
    <property type="match status" value="1"/>
</dbReference>
<dbReference type="EMBL" id="CYXM01000010">
    <property type="protein sequence ID" value="CUN14771.1"/>
    <property type="molecule type" value="Genomic_DNA"/>
</dbReference>
<evidence type="ECO:0000313" key="10">
    <source>
        <dbReference type="Proteomes" id="UP000095384"/>
    </source>
</evidence>
<dbReference type="SMART" id="SM00866">
    <property type="entry name" value="UTRA"/>
    <property type="match status" value="1"/>
</dbReference>
<keyword evidence="1" id="KW-0805">Transcription regulation</keyword>
<dbReference type="AlphaFoldDB" id="A0A174G7I1"/>
<dbReference type="InterPro" id="IPR036388">
    <property type="entry name" value="WH-like_DNA-bd_sf"/>
</dbReference>
<dbReference type="PANTHER" id="PTHR44846">
    <property type="entry name" value="MANNOSYL-D-GLYCERATE TRANSPORT/METABOLISM SYSTEM REPRESSOR MNGR-RELATED"/>
    <property type="match status" value="1"/>
</dbReference>
<dbReference type="Proteomes" id="UP001193670">
    <property type="component" value="Unassembled WGS sequence"/>
</dbReference>
<evidence type="ECO:0000313" key="11">
    <source>
        <dbReference type="Proteomes" id="UP000095673"/>
    </source>
</evidence>
<reference evidence="8" key="5">
    <citation type="submission" date="2020-02" db="EMBL/GenBank/DDBJ databases">
        <authorList>
            <person name="Littmann E."/>
            <person name="Sorbara M."/>
        </authorList>
    </citation>
    <scope>NUCLEOTIDE SEQUENCE</scope>
    <source>
        <strain evidence="8">MSK.17.79</strain>
    </source>
</reference>
<dbReference type="CDD" id="cd07377">
    <property type="entry name" value="WHTH_GntR"/>
    <property type="match status" value="1"/>
</dbReference>
<reference evidence="7" key="6">
    <citation type="submission" date="2021-10" db="EMBL/GenBank/DDBJ databases">
        <title>Collection of gut derived symbiotic bacterial strains cultured from healthy donors.</title>
        <authorList>
            <person name="Lin H."/>
            <person name="Littmann E."/>
            <person name="Kohout C."/>
            <person name="Pamer E.G."/>
        </authorList>
    </citation>
    <scope>NUCLEOTIDE SEQUENCE</scope>
    <source>
        <strain evidence="7">DFI.7.28A</strain>
    </source>
</reference>
<dbReference type="Proteomes" id="UP000095673">
    <property type="component" value="Unassembled WGS sequence"/>
</dbReference>
<reference evidence="10 11" key="1">
    <citation type="submission" date="2015-09" db="EMBL/GenBank/DDBJ databases">
        <authorList>
            <consortium name="Pathogen Informatics"/>
        </authorList>
    </citation>
    <scope>NUCLEOTIDE SEQUENCE [LARGE SCALE GENOMIC DNA]</scope>
    <source>
        <strain evidence="6 10">2789STDY5608860</strain>
        <strain evidence="5 11">2789STDY5834968</strain>
    </source>
</reference>
<organism evidence="6 10">
    <name type="scientific">Agathobacter rectalis</name>
    <dbReference type="NCBI Taxonomy" id="39491"/>
    <lineage>
        <taxon>Bacteria</taxon>
        <taxon>Bacillati</taxon>
        <taxon>Bacillota</taxon>
        <taxon>Clostridia</taxon>
        <taxon>Lachnospirales</taxon>
        <taxon>Lachnospiraceae</taxon>
        <taxon>Agathobacter</taxon>
    </lineage>
</organism>
<dbReference type="OrthoDB" id="9801546at2"/>
<keyword evidence="3" id="KW-0804">Transcription</keyword>
<dbReference type="EMBL" id="CYYW01000024">
    <property type="protein sequence ID" value="CUO57961.1"/>
    <property type="molecule type" value="Genomic_DNA"/>
</dbReference>
<dbReference type="EMBL" id="VSTG01000012">
    <property type="protein sequence ID" value="TYL57280.1"/>
    <property type="molecule type" value="Genomic_DNA"/>
</dbReference>
<dbReference type="Proteomes" id="UP001197741">
    <property type="component" value="Unassembled WGS sequence"/>
</dbReference>
<feature type="domain" description="HTH gntR-type" evidence="4">
    <location>
        <begin position="3"/>
        <end position="71"/>
    </location>
</feature>
<reference evidence="9 12" key="3">
    <citation type="submission" date="2019-09" db="EMBL/GenBank/DDBJ databases">
        <title>Strain-level analysis of Eubacterium rectale using genomes from metagenomes.</title>
        <authorList>
            <person name="Karcher N."/>
            <person name="Segata N."/>
        </authorList>
    </citation>
    <scope>NUCLEOTIDE SEQUENCE [LARGE SCALE GENOMIC DNA]</scope>
    <source>
        <strain evidence="9 12">L2-21</strain>
    </source>
</reference>
<evidence type="ECO:0000313" key="12">
    <source>
        <dbReference type="Proteomes" id="UP000324325"/>
    </source>
</evidence>
<dbReference type="EMBL" id="JAAILW010000018">
    <property type="protein sequence ID" value="NSC27688.1"/>
    <property type="molecule type" value="Genomic_DNA"/>
</dbReference>
<evidence type="ECO:0000256" key="1">
    <source>
        <dbReference type="ARBA" id="ARBA00023015"/>
    </source>
</evidence>
<accession>A0A174G7I1</accession>
<dbReference type="Proteomes" id="UP000095384">
    <property type="component" value="Unassembled WGS sequence"/>
</dbReference>
<dbReference type="PROSITE" id="PS50949">
    <property type="entry name" value="HTH_GNTR"/>
    <property type="match status" value="1"/>
</dbReference>
<gene>
    <name evidence="6" type="primary">yvoA_2</name>
    <name evidence="5" type="synonym">yvoA_3</name>
    <name evidence="6" type="ORF">ERS852417_02621</name>
    <name evidence="5" type="ORF">ERS852580_02209</name>
    <name evidence="9" type="ORF">FYL37_09835</name>
    <name evidence="8" type="ORF">G4319_10095</name>
    <name evidence="7" type="ORF">LIZ82_09840</name>
</gene>
<proteinExistence type="predicted"/>